<accession>A0A1I2PUW6</accession>
<evidence type="ECO:0000259" key="1">
    <source>
        <dbReference type="PROSITE" id="PS51186"/>
    </source>
</evidence>
<dbReference type="SUPFAM" id="SSF55729">
    <property type="entry name" value="Acyl-CoA N-acyltransferases (Nat)"/>
    <property type="match status" value="1"/>
</dbReference>
<dbReference type="OrthoDB" id="46888at2"/>
<dbReference type="GO" id="GO:0016747">
    <property type="term" value="F:acyltransferase activity, transferring groups other than amino-acyl groups"/>
    <property type="evidence" value="ECO:0007669"/>
    <property type="project" value="InterPro"/>
</dbReference>
<evidence type="ECO:0000313" key="2">
    <source>
        <dbReference type="EMBL" id="SFG19390.1"/>
    </source>
</evidence>
<organism evidence="2 3">
    <name type="scientific">Halobacillus alkaliphilus</name>
    <dbReference type="NCBI Taxonomy" id="396056"/>
    <lineage>
        <taxon>Bacteria</taxon>
        <taxon>Bacillati</taxon>
        <taxon>Bacillota</taxon>
        <taxon>Bacilli</taxon>
        <taxon>Bacillales</taxon>
        <taxon>Bacillaceae</taxon>
        <taxon>Halobacillus</taxon>
    </lineage>
</organism>
<dbReference type="InterPro" id="IPR016181">
    <property type="entry name" value="Acyl_CoA_acyltransferase"/>
</dbReference>
<dbReference type="Proteomes" id="UP000198897">
    <property type="component" value="Unassembled WGS sequence"/>
</dbReference>
<proteinExistence type="predicted"/>
<dbReference type="Gene3D" id="3.40.630.30">
    <property type="match status" value="1"/>
</dbReference>
<evidence type="ECO:0000313" key="3">
    <source>
        <dbReference type="Proteomes" id="UP000198897"/>
    </source>
</evidence>
<protein>
    <submittedName>
        <fullName evidence="2">Acetyltransferase (GNAT) domain-containing protein</fullName>
    </submittedName>
</protein>
<keyword evidence="2" id="KW-0808">Transferase</keyword>
<dbReference type="Pfam" id="PF00583">
    <property type="entry name" value="Acetyltransf_1"/>
    <property type="match status" value="1"/>
</dbReference>
<dbReference type="EMBL" id="FOOG01000027">
    <property type="protein sequence ID" value="SFG19390.1"/>
    <property type="molecule type" value="Genomic_DNA"/>
</dbReference>
<reference evidence="3" key="1">
    <citation type="submission" date="2016-10" db="EMBL/GenBank/DDBJ databases">
        <authorList>
            <person name="Varghese N."/>
            <person name="Submissions S."/>
        </authorList>
    </citation>
    <scope>NUCLEOTIDE SEQUENCE [LARGE SCALE GENOMIC DNA]</scope>
    <source>
        <strain evidence="3">FP5</strain>
    </source>
</reference>
<dbReference type="InterPro" id="IPR000182">
    <property type="entry name" value="GNAT_dom"/>
</dbReference>
<dbReference type="CDD" id="cd04301">
    <property type="entry name" value="NAT_SF"/>
    <property type="match status" value="1"/>
</dbReference>
<dbReference type="AlphaFoldDB" id="A0A1I2PUW6"/>
<dbReference type="PROSITE" id="PS51186">
    <property type="entry name" value="GNAT"/>
    <property type="match status" value="1"/>
</dbReference>
<sequence length="154" mass="17310">MNLFKVSPSKLHVADSILRLQFLSYQVEAAIVGFPDLPPCEDNVTSIMESGETFIVAYIGTDLVGAISYKTEDHYIDIYRLMVHPEHFRKGIGQSLLRNVIGTYPSMPCYVYTGSENTPAINLYTSHGFHPTHEKEVTPGMFLTRLERPISEAN</sequence>
<gene>
    <name evidence="2" type="ORF">SAMN05216353_12751</name>
</gene>
<dbReference type="RefSeq" id="WP_089752752.1">
    <property type="nucleotide sequence ID" value="NZ_FOOG01000027.1"/>
</dbReference>
<feature type="domain" description="N-acetyltransferase" evidence="1">
    <location>
        <begin position="1"/>
        <end position="149"/>
    </location>
</feature>
<keyword evidence="3" id="KW-1185">Reference proteome</keyword>
<name>A0A1I2PUW6_9BACI</name>